<keyword evidence="2" id="KW-1185">Reference proteome</keyword>
<organism evidence="1 2">
    <name type="scientific">Ambispora gerdemannii</name>
    <dbReference type="NCBI Taxonomy" id="144530"/>
    <lineage>
        <taxon>Eukaryota</taxon>
        <taxon>Fungi</taxon>
        <taxon>Fungi incertae sedis</taxon>
        <taxon>Mucoromycota</taxon>
        <taxon>Glomeromycotina</taxon>
        <taxon>Glomeromycetes</taxon>
        <taxon>Archaeosporales</taxon>
        <taxon>Ambisporaceae</taxon>
        <taxon>Ambispora</taxon>
    </lineage>
</organism>
<protein>
    <submittedName>
        <fullName evidence="1">9373_t:CDS:1</fullName>
    </submittedName>
</protein>
<evidence type="ECO:0000313" key="1">
    <source>
        <dbReference type="EMBL" id="CAG8699738.1"/>
    </source>
</evidence>
<dbReference type="AlphaFoldDB" id="A0A9N9HPW2"/>
<name>A0A9N9HPW2_9GLOM</name>
<accession>A0A9N9HPW2</accession>
<evidence type="ECO:0000313" key="2">
    <source>
        <dbReference type="Proteomes" id="UP000789831"/>
    </source>
</evidence>
<dbReference type="EMBL" id="CAJVPL010017739">
    <property type="protein sequence ID" value="CAG8699738.1"/>
    <property type="molecule type" value="Genomic_DNA"/>
</dbReference>
<feature type="non-terminal residue" evidence="1">
    <location>
        <position position="1"/>
    </location>
</feature>
<proteinExistence type="predicted"/>
<feature type="non-terminal residue" evidence="1">
    <location>
        <position position="196"/>
    </location>
</feature>
<gene>
    <name evidence="1" type="ORF">AGERDE_LOCUS13449</name>
</gene>
<dbReference type="OrthoDB" id="2447560at2759"/>
<reference evidence="1" key="1">
    <citation type="submission" date="2021-06" db="EMBL/GenBank/DDBJ databases">
        <authorList>
            <person name="Kallberg Y."/>
            <person name="Tangrot J."/>
            <person name="Rosling A."/>
        </authorList>
    </citation>
    <scope>NUCLEOTIDE SEQUENCE</scope>
    <source>
        <strain evidence="1">MT106</strain>
    </source>
</reference>
<comment type="caution">
    <text evidence="1">The sequence shown here is derived from an EMBL/GenBank/DDBJ whole genome shotgun (WGS) entry which is preliminary data.</text>
</comment>
<dbReference type="Proteomes" id="UP000789831">
    <property type="component" value="Unassembled WGS sequence"/>
</dbReference>
<sequence length="196" mass="22424">TRIKAGYAYTVNWNATNQVWNQDGGANSSITSTHHSNLRTFYIKAMLSSLPTLSHMITRNPNVYKSSVCPRCKITTETNEHIWTCNQSIQIRNNIFDKFPNKLANAILKHITLDPNDITQQCNNFCYNAKFLNQPHYNSVAIGRKPGYIDAFNGFVPEELVTFIRQHILSYQTAANTAAQLIHWISLKGYKKIWIT</sequence>